<geneLocation type="plasmid" evidence="3">
    <name>pbkbdgp4a</name>
</geneLocation>
<evidence type="ECO:0000313" key="3">
    <source>
        <dbReference type="Proteomes" id="UP000215137"/>
    </source>
</evidence>
<dbReference type="Proteomes" id="UP000215137">
    <property type="component" value="Plasmid pBkBDGP4A"/>
</dbReference>
<dbReference type="OrthoDB" id="2888707at2"/>
<dbReference type="RefSeq" id="WP_095373734.1">
    <property type="nucleotide sequence ID" value="NZ_CP022984.1"/>
</dbReference>
<dbReference type="KEGG" id="bko:CKF48_23075"/>
<gene>
    <name evidence="2" type="ORF">CKF48_23075</name>
</gene>
<evidence type="ECO:0000256" key="1">
    <source>
        <dbReference type="SAM" id="Coils"/>
    </source>
</evidence>
<keyword evidence="2" id="KW-0614">Plasmid</keyword>
<name>A0A248TPM4_9BACI</name>
<organism evidence="2 3">
    <name type="scientific">Cytobacillus kochii</name>
    <dbReference type="NCBI Taxonomy" id="859143"/>
    <lineage>
        <taxon>Bacteria</taxon>
        <taxon>Bacillati</taxon>
        <taxon>Bacillota</taxon>
        <taxon>Bacilli</taxon>
        <taxon>Bacillales</taxon>
        <taxon>Bacillaceae</taxon>
        <taxon>Cytobacillus</taxon>
    </lineage>
</organism>
<dbReference type="AlphaFoldDB" id="A0A248TPM4"/>
<proteinExistence type="predicted"/>
<keyword evidence="1" id="KW-0175">Coiled coil</keyword>
<keyword evidence="3" id="KW-1185">Reference proteome</keyword>
<reference evidence="2 3" key="1">
    <citation type="submission" date="2017-08" db="EMBL/GenBank/DDBJ databases">
        <title>Complete Genome Sequence of Bacillus kochii Oregon-R-modENCODE STRAIN BDGP4, isolated from Drosophila melanogaster gut.</title>
        <authorList>
            <person name="Wan K.H."/>
            <person name="Yu C."/>
            <person name="Park S."/>
            <person name="Hammonds A.S."/>
            <person name="Booth B.W."/>
            <person name="Celniker S.E."/>
        </authorList>
    </citation>
    <scope>NUCLEOTIDE SEQUENCE [LARGE SCALE GENOMIC DNA]</scope>
    <source>
        <strain evidence="2 3">BDGP4</strain>
        <plasmid evidence="3">pbkbdgp4a</plasmid>
    </source>
</reference>
<feature type="coiled-coil region" evidence="1">
    <location>
        <begin position="9"/>
        <end position="50"/>
    </location>
</feature>
<evidence type="ECO:0000313" key="2">
    <source>
        <dbReference type="EMBL" id="ASV70173.1"/>
    </source>
</evidence>
<sequence>MLFSRKKKIVSLEKQNERLLNEIQNLKENEIALKDAIEQLKEKVNDLLWEQAHNEGLFDEPEEPDYSEACSCGGIFTPMYDEHPNWIKFCSTCDSRFENYDASPIKEPV</sequence>
<protein>
    <submittedName>
        <fullName evidence="2">Uncharacterized protein</fullName>
    </submittedName>
</protein>
<accession>A0A248TPM4</accession>
<dbReference type="EMBL" id="CP022984">
    <property type="protein sequence ID" value="ASV70173.1"/>
    <property type="molecule type" value="Genomic_DNA"/>
</dbReference>